<evidence type="ECO:0000313" key="10">
    <source>
        <dbReference type="EMBL" id="ACA60094.1"/>
    </source>
</evidence>
<dbReference type="Proteomes" id="UP000008544">
    <property type="component" value="Chromosome"/>
</dbReference>
<dbReference type="CDD" id="cd08704">
    <property type="entry name" value="Met_tRNA_FMT_C"/>
    <property type="match status" value="1"/>
</dbReference>
<dbReference type="InterPro" id="IPR002110">
    <property type="entry name" value="Ankyrin_rpt"/>
</dbReference>
<dbReference type="PANTHER" id="PTHR11138:SF5">
    <property type="entry name" value="METHIONYL-TRNA FORMYLTRANSFERASE, MITOCHONDRIAL"/>
    <property type="match status" value="1"/>
</dbReference>
<accession>B1I503</accession>
<dbReference type="CDD" id="cd08646">
    <property type="entry name" value="FMT_core_Met-tRNA-FMT_N"/>
    <property type="match status" value="1"/>
</dbReference>
<evidence type="ECO:0000256" key="7">
    <source>
        <dbReference type="SAM" id="MobiDB-lite"/>
    </source>
</evidence>
<dbReference type="Pfam" id="PF02911">
    <property type="entry name" value="Formyl_trans_C"/>
    <property type="match status" value="1"/>
</dbReference>
<dbReference type="HOGENOM" id="CLU_033347_1_1_9"/>
<organism evidence="10 11">
    <name type="scientific">Desulforudis audaxviator (strain MP104C)</name>
    <dbReference type="NCBI Taxonomy" id="477974"/>
    <lineage>
        <taxon>Bacteria</taxon>
        <taxon>Bacillati</taxon>
        <taxon>Bacillota</taxon>
        <taxon>Clostridia</taxon>
        <taxon>Thermoanaerobacterales</taxon>
        <taxon>Candidatus Desulforudaceae</taxon>
        <taxon>Candidatus Desulforudis</taxon>
    </lineage>
</organism>
<keyword evidence="6" id="KW-0040">ANK repeat</keyword>
<dbReference type="GO" id="GO:0004479">
    <property type="term" value="F:methionyl-tRNA formyltransferase activity"/>
    <property type="evidence" value="ECO:0007669"/>
    <property type="project" value="UniProtKB-UniRule"/>
</dbReference>
<dbReference type="PROSITE" id="PS50088">
    <property type="entry name" value="ANK_REPEAT"/>
    <property type="match status" value="1"/>
</dbReference>
<dbReference type="eggNOG" id="COG0223">
    <property type="taxonomic scope" value="Bacteria"/>
</dbReference>
<dbReference type="InterPro" id="IPR005794">
    <property type="entry name" value="Fmt"/>
</dbReference>
<dbReference type="FunFam" id="3.40.50.12230:FF:000001">
    <property type="entry name" value="Methionyl-tRNA formyltransferase"/>
    <property type="match status" value="1"/>
</dbReference>
<dbReference type="HAMAP" id="MF_00182">
    <property type="entry name" value="Formyl_trans"/>
    <property type="match status" value="1"/>
</dbReference>
<dbReference type="InterPro" id="IPR005793">
    <property type="entry name" value="Formyl_trans_C"/>
</dbReference>
<reference evidence="10 11" key="2">
    <citation type="journal article" date="2008" name="Science">
        <title>Environmental genomics reveals a single-species ecosystem deep within Earth.</title>
        <authorList>
            <person name="Chivian D."/>
            <person name="Brodie E.L."/>
            <person name="Alm E.J."/>
            <person name="Culley D.E."/>
            <person name="Dehal P.S."/>
            <person name="Desantis T.Z."/>
            <person name="Gihring T.M."/>
            <person name="Lapidus A."/>
            <person name="Lin L.H."/>
            <person name="Lowry S.R."/>
            <person name="Moser D.P."/>
            <person name="Richardson P.M."/>
            <person name="Southam G."/>
            <person name="Wanger G."/>
            <person name="Pratt L.M."/>
            <person name="Andersen G.L."/>
            <person name="Hazen T.C."/>
            <person name="Brockman F.J."/>
            <person name="Arkin A.P."/>
            <person name="Onstott T.C."/>
        </authorList>
    </citation>
    <scope>NUCLEOTIDE SEQUENCE [LARGE SCALE GENOMIC DNA]</scope>
    <source>
        <strain evidence="10 11">MP104C</strain>
    </source>
</reference>
<feature type="binding site" evidence="5">
    <location>
        <begin position="115"/>
        <end position="118"/>
    </location>
    <ligand>
        <name>(6S)-5,6,7,8-tetrahydrofolate</name>
        <dbReference type="ChEBI" id="CHEBI:57453"/>
    </ligand>
</feature>
<name>B1I503_DESAP</name>
<evidence type="ECO:0000256" key="2">
    <source>
        <dbReference type="ARBA" id="ARBA00012261"/>
    </source>
</evidence>
<dbReference type="InterPro" id="IPR011034">
    <property type="entry name" value="Formyl_transferase-like_C_sf"/>
</dbReference>
<dbReference type="EMBL" id="CP000860">
    <property type="protein sequence ID" value="ACA60094.1"/>
    <property type="molecule type" value="Genomic_DNA"/>
</dbReference>
<dbReference type="InterPro" id="IPR002376">
    <property type="entry name" value="Formyl_transf_N"/>
</dbReference>
<dbReference type="STRING" id="477974.Daud_1592"/>
<feature type="domain" description="Formyl transferase C-terminal" evidence="9">
    <location>
        <begin position="211"/>
        <end position="308"/>
    </location>
</feature>
<gene>
    <name evidence="5" type="primary">fmt</name>
    <name evidence="10" type="ordered locus">Daud_1592</name>
</gene>
<dbReference type="PROSITE" id="PS50297">
    <property type="entry name" value="ANK_REP_REGION"/>
    <property type="match status" value="1"/>
</dbReference>
<dbReference type="InterPro" id="IPR044135">
    <property type="entry name" value="Met-tRNA-FMT_C"/>
</dbReference>
<dbReference type="GO" id="GO:0005829">
    <property type="term" value="C:cytosol"/>
    <property type="evidence" value="ECO:0007669"/>
    <property type="project" value="TreeGrafter"/>
</dbReference>
<reference evidence="11" key="1">
    <citation type="submission" date="2007-10" db="EMBL/GenBank/DDBJ databases">
        <title>Complete sequence of chromosome of Desulforudis audaxviator MP104C.</title>
        <authorList>
            <person name="Copeland A."/>
            <person name="Lucas S."/>
            <person name="Lapidus A."/>
            <person name="Barry K."/>
            <person name="Glavina del Rio T."/>
            <person name="Dalin E."/>
            <person name="Tice H."/>
            <person name="Bruce D."/>
            <person name="Pitluck S."/>
            <person name="Lowry S.R."/>
            <person name="Larimer F."/>
            <person name="Land M.L."/>
            <person name="Hauser L."/>
            <person name="Kyrpides N."/>
            <person name="Ivanova N.N."/>
            <person name="Richardson P."/>
        </authorList>
    </citation>
    <scope>NUCLEOTIDE SEQUENCE [LARGE SCALE GENOMIC DNA]</scope>
    <source>
        <strain evidence="11">MP104C</strain>
    </source>
</reference>
<evidence type="ECO:0000259" key="8">
    <source>
        <dbReference type="Pfam" id="PF00551"/>
    </source>
</evidence>
<evidence type="ECO:0000256" key="5">
    <source>
        <dbReference type="HAMAP-Rule" id="MF_00182"/>
    </source>
</evidence>
<dbReference type="NCBIfam" id="TIGR00460">
    <property type="entry name" value="fmt"/>
    <property type="match status" value="1"/>
</dbReference>
<dbReference type="KEGG" id="dau:Daud_1592"/>
<dbReference type="OrthoDB" id="9802815at2"/>
<feature type="repeat" description="ANK" evidence="6">
    <location>
        <begin position="121"/>
        <end position="149"/>
    </location>
</feature>
<comment type="catalytic activity">
    <reaction evidence="5">
        <text>L-methionyl-tRNA(fMet) + (6R)-10-formyltetrahydrofolate = N-formyl-L-methionyl-tRNA(fMet) + (6S)-5,6,7,8-tetrahydrofolate + H(+)</text>
        <dbReference type="Rhea" id="RHEA:24380"/>
        <dbReference type="Rhea" id="RHEA-COMP:9952"/>
        <dbReference type="Rhea" id="RHEA-COMP:9953"/>
        <dbReference type="ChEBI" id="CHEBI:15378"/>
        <dbReference type="ChEBI" id="CHEBI:57453"/>
        <dbReference type="ChEBI" id="CHEBI:78530"/>
        <dbReference type="ChEBI" id="CHEBI:78844"/>
        <dbReference type="ChEBI" id="CHEBI:195366"/>
        <dbReference type="EC" id="2.1.2.9"/>
    </reaction>
</comment>
<evidence type="ECO:0000256" key="3">
    <source>
        <dbReference type="ARBA" id="ARBA00022679"/>
    </source>
</evidence>
<dbReference type="RefSeq" id="WP_012302675.1">
    <property type="nucleotide sequence ID" value="NC_010424.1"/>
</dbReference>
<comment type="function">
    <text evidence="5">Attaches a formyl group to the free amino group of methionyl-tRNA(fMet). The formyl group appears to play a dual role in the initiator identity of N-formylmethionyl-tRNA by promoting its recognition by IF2 and preventing the misappropriation of this tRNA by the elongation apparatus.</text>
</comment>
<evidence type="ECO:0000256" key="4">
    <source>
        <dbReference type="ARBA" id="ARBA00022917"/>
    </source>
</evidence>
<keyword evidence="11" id="KW-1185">Reference proteome</keyword>
<dbReference type="InterPro" id="IPR036477">
    <property type="entry name" value="Formyl_transf_N_sf"/>
</dbReference>
<keyword evidence="3 5" id="KW-0808">Transferase</keyword>
<evidence type="ECO:0000259" key="9">
    <source>
        <dbReference type="Pfam" id="PF02911"/>
    </source>
</evidence>
<keyword evidence="4 5" id="KW-0648">Protein biosynthesis</keyword>
<dbReference type="InterPro" id="IPR001555">
    <property type="entry name" value="GART_AS"/>
</dbReference>
<dbReference type="EC" id="2.1.2.9" evidence="2 5"/>
<feature type="region of interest" description="Disordered" evidence="7">
    <location>
        <begin position="313"/>
        <end position="359"/>
    </location>
</feature>
<protein>
    <recommendedName>
        <fullName evidence="2 5">Methionyl-tRNA formyltransferase</fullName>
        <ecNumber evidence="2 5">2.1.2.9</ecNumber>
    </recommendedName>
</protein>
<proteinExistence type="inferred from homology"/>
<feature type="compositionally biased region" description="Basic residues" evidence="7">
    <location>
        <begin position="350"/>
        <end position="359"/>
    </location>
</feature>
<dbReference type="Gene3D" id="3.40.50.12230">
    <property type="match status" value="1"/>
</dbReference>
<feature type="domain" description="Formyl transferase N-terminal" evidence="8">
    <location>
        <begin position="10"/>
        <end position="185"/>
    </location>
</feature>
<dbReference type="PROSITE" id="PS00373">
    <property type="entry name" value="GART"/>
    <property type="match status" value="1"/>
</dbReference>
<dbReference type="SUPFAM" id="SSF50486">
    <property type="entry name" value="FMT C-terminal domain-like"/>
    <property type="match status" value="1"/>
</dbReference>
<dbReference type="Pfam" id="PF00551">
    <property type="entry name" value="Formyl_trans_N"/>
    <property type="match status" value="1"/>
</dbReference>
<dbReference type="PANTHER" id="PTHR11138">
    <property type="entry name" value="METHIONYL-TRNA FORMYLTRANSFERASE"/>
    <property type="match status" value="1"/>
</dbReference>
<sequence>MNSFRKPALVFMGTPDFAVPSLRALVESEFRVLRVVTQPDRPRGRGNKLAPGPVKAYALKQGLEILQPMNIRDHVFVDLIRELRPDFIVVVAFGRILPGMVLDIPRLGCVNVHASLLPRYRGAAPIHWAVMNGEPETGVTTMLMDEGLDTGDILLQEKTAIGPDDNFGVVHDRLAELGAVLLVRTLDRLTAGELVPRPQDESRATYAPPLRREHEVIDWTRTAEEIKNQVRGLDPWPGAHTMLNGRVLKVWRAEIAGDRDGGRPGQVLLADPVRGLVVSTGAGAVRLLEVQPAGRRRVRAEDFLRGYRMPAGTLLGRAESGPNDQHLSRGSDGGSIGKRDRVARSEGGGGRRRLRQPRP</sequence>
<dbReference type="SUPFAM" id="SSF53328">
    <property type="entry name" value="Formyltransferase"/>
    <property type="match status" value="1"/>
</dbReference>
<evidence type="ECO:0000256" key="1">
    <source>
        <dbReference type="ARBA" id="ARBA00010699"/>
    </source>
</evidence>
<dbReference type="AlphaFoldDB" id="B1I503"/>
<comment type="similarity">
    <text evidence="1 5">Belongs to the Fmt family.</text>
</comment>
<dbReference type="InterPro" id="IPR041711">
    <property type="entry name" value="Met-tRNA-FMT_N"/>
</dbReference>
<evidence type="ECO:0000256" key="6">
    <source>
        <dbReference type="PROSITE-ProRule" id="PRU00023"/>
    </source>
</evidence>
<evidence type="ECO:0000313" key="11">
    <source>
        <dbReference type="Proteomes" id="UP000008544"/>
    </source>
</evidence>